<dbReference type="Proteomes" id="UP000886520">
    <property type="component" value="Chromosome 19"/>
</dbReference>
<evidence type="ECO:0008006" key="5">
    <source>
        <dbReference type="Google" id="ProtNLM"/>
    </source>
</evidence>
<dbReference type="GO" id="GO:0005634">
    <property type="term" value="C:nucleus"/>
    <property type="evidence" value="ECO:0007669"/>
    <property type="project" value="InterPro"/>
</dbReference>
<keyword evidence="4" id="KW-1185">Reference proteome</keyword>
<feature type="compositionally biased region" description="Polar residues" evidence="2">
    <location>
        <begin position="279"/>
        <end position="322"/>
    </location>
</feature>
<evidence type="ECO:0000256" key="2">
    <source>
        <dbReference type="SAM" id="MobiDB-lite"/>
    </source>
</evidence>
<dbReference type="InterPro" id="IPR040036">
    <property type="entry name" value="CYCLOPS"/>
</dbReference>
<evidence type="ECO:0000313" key="3">
    <source>
        <dbReference type="EMBL" id="KAI5065053.1"/>
    </source>
</evidence>
<dbReference type="PANTHER" id="PTHR36890:SF1">
    <property type="entry name" value="PROTEIN CYCLOPS"/>
    <property type="match status" value="1"/>
</dbReference>
<dbReference type="EMBL" id="JABFUD020000019">
    <property type="protein sequence ID" value="KAI5065053.1"/>
    <property type="molecule type" value="Genomic_DNA"/>
</dbReference>
<evidence type="ECO:0000313" key="4">
    <source>
        <dbReference type="Proteomes" id="UP000886520"/>
    </source>
</evidence>
<feature type="compositionally biased region" description="Basic and acidic residues" evidence="2">
    <location>
        <begin position="389"/>
        <end position="400"/>
    </location>
</feature>
<protein>
    <recommendedName>
        <fullName evidence="5">Protein CYCLOPS</fullName>
    </recommendedName>
</protein>
<organism evidence="3 4">
    <name type="scientific">Adiantum capillus-veneris</name>
    <name type="common">Maidenhair fern</name>
    <dbReference type="NCBI Taxonomy" id="13818"/>
    <lineage>
        <taxon>Eukaryota</taxon>
        <taxon>Viridiplantae</taxon>
        <taxon>Streptophyta</taxon>
        <taxon>Embryophyta</taxon>
        <taxon>Tracheophyta</taxon>
        <taxon>Polypodiopsida</taxon>
        <taxon>Polypodiidae</taxon>
        <taxon>Polypodiales</taxon>
        <taxon>Pteridineae</taxon>
        <taxon>Pteridaceae</taxon>
        <taxon>Vittarioideae</taxon>
        <taxon>Adiantum</taxon>
    </lineage>
</organism>
<feature type="region of interest" description="Disordered" evidence="2">
    <location>
        <begin position="340"/>
        <end position="409"/>
    </location>
</feature>
<dbReference type="PANTHER" id="PTHR36890">
    <property type="entry name" value="PROTEIN CYCLOPS"/>
    <property type="match status" value="1"/>
</dbReference>
<dbReference type="GO" id="GO:0036377">
    <property type="term" value="P:arbuscular mycorrhizal association"/>
    <property type="evidence" value="ECO:0007669"/>
    <property type="project" value="InterPro"/>
</dbReference>
<accession>A0A9D4UBM1</accession>
<proteinExistence type="predicted"/>
<keyword evidence="1" id="KW-0175">Coiled coil</keyword>
<comment type="caution">
    <text evidence="3">The sequence shown here is derived from an EMBL/GenBank/DDBJ whole genome shotgun (WGS) entry which is preliminary data.</text>
</comment>
<feature type="compositionally biased region" description="Polar residues" evidence="2">
    <location>
        <begin position="344"/>
        <end position="365"/>
    </location>
</feature>
<evidence type="ECO:0000256" key="1">
    <source>
        <dbReference type="SAM" id="Coils"/>
    </source>
</evidence>
<reference evidence="3" key="1">
    <citation type="submission" date="2021-01" db="EMBL/GenBank/DDBJ databases">
        <title>Adiantum capillus-veneris genome.</title>
        <authorList>
            <person name="Fang Y."/>
            <person name="Liao Q."/>
        </authorList>
    </citation>
    <scope>NUCLEOTIDE SEQUENCE</scope>
    <source>
        <strain evidence="3">H3</strain>
        <tissue evidence="3">Leaf</tissue>
    </source>
</reference>
<sequence length="548" mass="61072">MSERRITRSISTEHQARPAAAQPPNPPQNSHIHYNGYIKGLSGLIHDAENSFKDTHLASMHTTSDDILIKSLVEGIPAPSMEGIGFANIPQTGRIDSEELFHSWMSLGEGQTPGQLHRPRQSYSRRSKEMAFLLSQQSHEIPNAAENIDQYLQTNNFFLEDAAGENKARNVEGQGVCATESSHLKWFSQNRPMTRSHSSELRRRYAAMQGSSPALTDHGVKQMSGATEGLENRKFHQLSYPQFPQSTLSPIRGHLGGESISSFVTLLKGTLERKRMGKGNSQQQRWPQFSGTLPNMVQGSQNQIHRSSQQRGLSHSTYEGHEQVQSFRQTVMEAHVHNVGAGFTGNNQHQQQGLPSHTRSPSESSVGAPVLSTGEDPCNSGQTTPLKRPAKDVPDFDHQPKRQNSITTNYSADNGEAVKETHQIVGEKKLPHLARMASVTSSGGSGIMVVKEDPTKKRRVERQRKMAEAKGRSAVPMTPSEFQATVKRCDALEKEVRSLKLNLAFMNRKDSEQTKQIEDLQKQNEELQEEKEKLLEEIEQLTSRARVA</sequence>
<feature type="coiled-coil region" evidence="1">
    <location>
        <begin position="482"/>
        <end position="544"/>
    </location>
</feature>
<gene>
    <name evidence="3" type="ORF">GOP47_0019748</name>
</gene>
<feature type="region of interest" description="Disordered" evidence="2">
    <location>
        <begin position="275"/>
        <end position="322"/>
    </location>
</feature>
<dbReference type="AlphaFoldDB" id="A0A9D4UBM1"/>
<dbReference type="OrthoDB" id="1737017at2759"/>
<name>A0A9D4UBM1_ADICA</name>
<dbReference type="GO" id="GO:0043565">
    <property type="term" value="F:sequence-specific DNA binding"/>
    <property type="evidence" value="ECO:0007669"/>
    <property type="project" value="InterPro"/>
</dbReference>
<feature type="region of interest" description="Disordered" evidence="2">
    <location>
        <begin position="1"/>
        <end position="30"/>
    </location>
</feature>